<comment type="pathway">
    <text evidence="10">Isoprenoid biosynthesis; isopentenyl diphosphate biosynthesis via DXP pathway; isopentenyl diphosphate from 1-deoxy-D-xylulose 5-phosphate: step 3/6.</text>
</comment>
<accession>A0A1Q2SPX9</accession>
<dbReference type="HAMAP" id="MF_00061">
    <property type="entry name" value="IspE"/>
    <property type="match status" value="1"/>
</dbReference>
<dbReference type="InterPro" id="IPR020568">
    <property type="entry name" value="Ribosomal_Su5_D2-typ_SF"/>
</dbReference>
<keyword evidence="8 10" id="KW-0414">Isoprene biosynthesis</keyword>
<evidence type="ECO:0000256" key="6">
    <source>
        <dbReference type="ARBA" id="ARBA00022777"/>
    </source>
</evidence>
<keyword evidence="14" id="KW-1185">Reference proteome</keyword>
<feature type="domain" description="GHMP kinase C-terminal" evidence="12">
    <location>
        <begin position="192"/>
        <end position="257"/>
    </location>
</feature>
<evidence type="ECO:0000256" key="5">
    <source>
        <dbReference type="ARBA" id="ARBA00022741"/>
    </source>
</evidence>
<comment type="similarity">
    <text evidence="1 10">Belongs to the GHMP kinase family. IspE subfamily.</text>
</comment>
<evidence type="ECO:0000313" key="13">
    <source>
        <dbReference type="EMBL" id="BAW81176.1"/>
    </source>
</evidence>
<dbReference type="UniPathway" id="UPA00056">
    <property type="reaction ID" value="UER00094"/>
</dbReference>
<proteinExistence type="inferred from homology"/>
<keyword evidence="4 10" id="KW-0808">Transferase</keyword>
<evidence type="ECO:0000256" key="9">
    <source>
        <dbReference type="ARBA" id="ARBA00032554"/>
    </source>
</evidence>
<comment type="function">
    <text evidence="10">Catalyzes the phosphorylation of the position 2 hydroxy group of 4-diphosphocytidyl-2C-methyl-D-erythritol.</text>
</comment>
<protein>
    <recommendedName>
        <fullName evidence="3 10">4-diphosphocytidyl-2-C-methyl-D-erythritol kinase</fullName>
        <shortName evidence="10">CMK</shortName>
        <ecNumber evidence="2 10">2.7.1.148</ecNumber>
    </recommendedName>
    <alternativeName>
        <fullName evidence="9 10">4-(cytidine-5'-diphospho)-2-C-methyl-D-erythritol kinase</fullName>
    </alternativeName>
</protein>
<reference evidence="13 14" key="1">
    <citation type="journal article" date="2017" name="ISME J.">
        <title>An acid-tolerant ammonia-oxidizing ?-proteobacterium from soil.</title>
        <authorList>
            <person name="Hayatsu M."/>
            <person name="Tago K."/>
            <person name="Uchiyama I."/>
            <person name="Toyoda A."/>
            <person name="Wang Y."/>
            <person name="Shimomura Y."/>
            <person name="Okubo T."/>
            <person name="Kurisu F."/>
            <person name="Hirono Y."/>
            <person name="Nonaka K."/>
            <person name="Akiyama H."/>
            <person name="Itoh T."/>
            <person name="Takami H."/>
        </authorList>
    </citation>
    <scope>NUCLEOTIDE SEQUENCE [LARGE SCALE GENOMIC DNA]</scope>
    <source>
        <strain evidence="13 14">TAO100</strain>
    </source>
</reference>
<dbReference type="SUPFAM" id="SSF54211">
    <property type="entry name" value="Ribosomal protein S5 domain 2-like"/>
    <property type="match status" value="1"/>
</dbReference>
<dbReference type="NCBIfam" id="TIGR00154">
    <property type="entry name" value="ispE"/>
    <property type="match status" value="1"/>
</dbReference>
<dbReference type="GO" id="GO:0050515">
    <property type="term" value="F:4-(cytidine 5'-diphospho)-2-C-methyl-D-erythritol kinase activity"/>
    <property type="evidence" value="ECO:0007669"/>
    <property type="project" value="UniProtKB-UniRule"/>
</dbReference>
<dbReference type="PIRSF" id="PIRSF010376">
    <property type="entry name" value="IspE"/>
    <property type="match status" value="1"/>
</dbReference>
<dbReference type="GO" id="GO:0005524">
    <property type="term" value="F:ATP binding"/>
    <property type="evidence" value="ECO:0007669"/>
    <property type="project" value="UniProtKB-UniRule"/>
</dbReference>
<dbReference type="RefSeq" id="WP_096527644.1">
    <property type="nucleotide sequence ID" value="NZ_AP014836.1"/>
</dbReference>
<evidence type="ECO:0000256" key="4">
    <source>
        <dbReference type="ARBA" id="ARBA00022679"/>
    </source>
</evidence>
<dbReference type="EC" id="2.7.1.148" evidence="2 10"/>
<dbReference type="EMBL" id="AP014836">
    <property type="protein sequence ID" value="BAW81176.1"/>
    <property type="molecule type" value="Genomic_DNA"/>
</dbReference>
<keyword evidence="5 10" id="KW-0547">Nucleotide-binding</keyword>
<feature type="active site" evidence="10">
    <location>
        <position position="134"/>
    </location>
</feature>
<evidence type="ECO:0000256" key="2">
    <source>
        <dbReference type="ARBA" id="ARBA00012052"/>
    </source>
</evidence>
<dbReference type="InterPro" id="IPR013750">
    <property type="entry name" value="GHMP_kinase_C_dom"/>
</dbReference>
<evidence type="ECO:0000313" key="14">
    <source>
        <dbReference type="Proteomes" id="UP000243679"/>
    </source>
</evidence>
<evidence type="ECO:0000256" key="7">
    <source>
        <dbReference type="ARBA" id="ARBA00022840"/>
    </source>
</evidence>
<dbReference type="InterPro" id="IPR036554">
    <property type="entry name" value="GHMP_kinase_C_sf"/>
</dbReference>
<keyword evidence="7 10" id="KW-0067">ATP-binding</keyword>
<comment type="catalytic activity">
    <reaction evidence="10">
        <text>4-CDP-2-C-methyl-D-erythritol + ATP = 4-CDP-2-C-methyl-D-erythritol 2-phosphate + ADP + H(+)</text>
        <dbReference type="Rhea" id="RHEA:18437"/>
        <dbReference type="ChEBI" id="CHEBI:15378"/>
        <dbReference type="ChEBI" id="CHEBI:30616"/>
        <dbReference type="ChEBI" id="CHEBI:57823"/>
        <dbReference type="ChEBI" id="CHEBI:57919"/>
        <dbReference type="ChEBI" id="CHEBI:456216"/>
        <dbReference type="EC" id="2.7.1.148"/>
    </reaction>
</comment>
<name>A0A1Q2SPX9_9GAMM</name>
<dbReference type="AlphaFoldDB" id="A0A1Q2SPX9"/>
<keyword evidence="6 10" id="KW-0418">Kinase</keyword>
<feature type="binding site" evidence="10">
    <location>
        <begin position="92"/>
        <end position="102"/>
    </location>
    <ligand>
        <name>ATP</name>
        <dbReference type="ChEBI" id="CHEBI:30616"/>
    </ligand>
</feature>
<evidence type="ECO:0000256" key="1">
    <source>
        <dbReference type="ARBA" id="ARBA00009684"/>
    </source>
</evidence>
<evidence type="ECO:0000259" key="12">
    <source>
        <dbReference type="Pfam" id="PF08544"/>
    </source>
</evidence>
<dbReference type="InterPro" id="IPR004424">
    <property type="entry name" value="IspE"/>
</dbReference>
<dbReference type="KEGG" id="ntt:TAO_1806"/>
<dbReference type="GO" id="GO:0019288">
    <property type="term" value="P:isopentenyl diphosphate biosynthetic process, methylerythritol 4-phosphate pathway"/>
    <property type="evidence" value="ECO:0007669"/>
    <property type="project" value="UniProtKB-UniRule"/>
</dbReference>
<gene>
    <name evidence="10" type="primary">ispE</name>
    <name evidence="13" type="ORF">TAO_1806</name>
</gene>
<feature type="domain" description="GHMP kinase N-terminal" evidence="11">
    <location>
        <begin position="65"/>
        <end position="142"/>
    </location>
</feature>
<dbReference type="Proteomes" id="UP000243679">
    <property type="component" value="Chromosome"/>
</dbReference>
<evidence type="ECO:0000256" key="3">
    <source>
        <dbReference type="ARBA" id="ARBA00017473"/>
    </source>
</evidence>
<dbReference type="SUPFAM" id="SSF55060">
    <property type="entry name" value="GHMP Kinase, C-terminal domain"/>
    <property type="match status" value="1"/>
</dbReference>
<dbReference type="GO" id="GO:0016114">
    <property type="term" value="P:terpenoid biosynthetic process"/>
    <property type="evidence" value="ECO:0007669"/>
    <property type="project" value="UniProtKB-UniRule"/>
</dbReference>
<sequence>MFAWPAPAKLNLFLHVVGRRKDGYHLLQTAFQFINYCDWLEFIPRPDGRIVHLSPLSGVLIEKDLIYRAAKLLQQKTDCKQGVEIRVYKRLPLGGGLGGGSSDAATTLMALNYLWAVKLSIVQLAQLGLELGADVPVFIYGQAAWAEGVGEQLQPLELTEPWYLVITPPIQVATGEIFMAPELTRDRKPIKISNFLEGEGGNMLEPVVFRRYPIISEAIDWLSQFSPARMTGTGSSIFAAFNERQQALEVLGQIPSNLQGVVAKGCNRSPLLPYLKEVNF</sequence>
<feature type="active site" evidence="10">
    <location>
        <position position="9"/>
    </location>
</feature>
<dbReference type="Pfam" id="PF08544">
    <property type="entry name" value="GHMP_kinases_C"/>
    <property type="match status" value="1"/>
</dbReference>
<dbReference type="OrthoDB" id="9809438at2"/>
<dbReference type="InterPro" id="IPR014721">
    <property type="entry name" value="Ribsml_uS5_D2-typ_fold_subgr"/>
</dbReference>
<evidence type="ECO:0000256" key="8">
    <source>
        <dbReference type="ARBA" id="ARBA00023229"/>
    </source>
</evidence>
<dbReference type="PANTHER" id="PTHR43527">
    <property type="entry name" value="4-DIPHOSPHOCYTIDYL-2-C-METHYL-D-ERYTHRITOL KINASE, CHLOROPLASTIC"/>
    <property type="match status" value="1"/>
</dbReference>
<dbReference type="Pfam" id="PF00288">
    <property type="entry name" value="GHMP_kinases_N"/>
    <property type="match status" value="1"/>
</dbReference>
<organism evidence="13 14">
    <name type="scientific">Candidatus Nitrosoglobus terrae</name>
    <dbReference type="NCBI Taxonomy" id="1630141"/>
    <lineage>
        <taxon>Bacteria</taxon>
        <taxon>Pseudomonadati</taxon>
        <taxon>Pseudomonadota</taxon>
        <taxon>Gammaproteobacteria</taxon>
        <taxon>Chromatiales</taxon>
        <taxon>Chromatiaceae</taxon>
        <taxon>Candidatus Nitrosoglobus</taxon>
    </lineage>
</organism>
<evidence type="ECO:0000259" key="11">
    <source>
        <dbReference type="Pfam" id="PF00288"/>
    </source>
</evidence>
<dbReference type="Gene3D" id="3.30.70.890">
    <property type="entry name" value="GHMP kinase, C-terminal domain"/>
    <property type="match status" value="1"/>
</dbReference>
<dbReference type="Gene3D" id="3.30.230.10">
    <property type="match status" value="1"/>
</dbReference>
<dbReference type="InterPro" id="IPR006204">
    <property type="entry name" value="GHMP_kinase_N_dom"/>
</dbReference>
<dbReference type="PANTHER" id="PTHR43527:SF2">
    <property type="entry name" value="4-DIPHOSPHOCYTIDYL-2-C-METHYL-D-ERYTHRITOL KINASE, CHLOROPLASTIC"/>
    <property type="match status" value="1"/>
</dbReference>
<evidence type="ECO:0000256" key="10">
    <source>
        <dbReference type="HAMAP-Rule" id="MF_00061"/>
    </source>
</evidence>